<evidence type="ECO:0000313" key="4">
    <source>
        <dbReference type="Proteomes" id="UP000007809"/>
    </source>
</evidence>
<dbReference type="AlphaFoldDB" id="F2L6G2"/>
<dbReference type="HOGENOM" id="CLU_000022_59_0_11"/>
<dbReference type="Gene3D" id="3.40.50.12780">
    <property type="entry name" value="N-terminal domain of ligase-like"/>
    <property type="match status" value="1"/>
</dbReference>
<dbReference type="PANTHER" id="PTHR43767">
    <property type="entry name" value="LONG-CHAIN-FATTY-ACID--COA LIGASE"/>
    <property type="match status" value="1"/>
</dbReference>
<reference evidence="3 4" key="1">
    <citation type="journal article" date="2011" name="J. Bacteriol.">
        <title>Genome sequence of the 1,4-dioxane-degrading Pseudonocardia dioxanivorans strain CB1190.</title>
        <authorList>
            <person name="Sales C.M."/>
            <person name="Mahendra S."/>
            <person name="Grostern A."/>
            <person name="Parales R.E."/>
            <person name="Goodwin L.A."/>
            <person name="Woyke T."/>
            <person name="Nolan M."/>
            <person name="Lapidus A."/>
            <person name="Chertkov O."/>
            <person name="Ovchinnikova G."/>
            <person name="Sczyrba A."/>
            <person name="Alvarez-Cohen L."/>
        </authorList>
    </citation>
    <scope>NUCLEOTIDE SEQUENCE [LARGE SCALE GENOMIC DNA]</scope>
    <source>
        <strain evidence="4">ATCC 55486 / DSM 44775 / JCM 13855 / CB1190</strain>
    </source>
</reference>
<dbReference type="RefSeq" id="WP_013678748.1">
    <property type="nucleotide sequence ID" value="NC_015314.1"/>
</dbReference>
<dbReference type="InterPro" id="IPR025110">
    <property type="entry name" value="AMP-bd_C"/>
</dbReference>
<dbReference type="KEGG" id="pdx:Psed_6776"/>
<keyword evidence="3" id="KW-0436">Ligase</keyword>
<dbReference type="SUPFAM" id="SSF56801">
    <property type="entry name" value="Acetyl-CoA synthetase-like"/>
    <property type="match status" value="1"/>
</dbReference>
<organism evidence="3 4">
    <name type="scientific">Pseudonocardia dioxanivorans (strain ATCC 55486 / DSM 44775 / JCM 13855 / CB1190)</name>
    <dbReference type="NCBI Taxonomy" id="675635"/>
    <lineage>
        <taxon>Bacteria</taxon>
        <taxon>Bacillati</taxon>
        <taxon>Actinomycetota</taxon>
        <taxon>Actinomycetes</taxon>
        <taxon>Pseudonocardiales</taxon>
        <taxon>Pseudonocardiaceae</taxon>
        <taxon>Pseudonocardia</taxon>
    </lineage>
</organism>
<geneLocation type="plasmid" evidence="3 4">
    <name>pPSED01</name>
</geneLocation>
<sequence length="635" mass="67533">MTTVRVEDVTGPVPEYWEPVDLSSRELIDEYERTPLAARGLPSSVYDYIRDGARIAPQRTALLYVPDAHDPDSAVHVSHAELLRKITQAANLFGDLGVTGDDPVSILTAGAPEPQVAFWGAQAAGIANPLNWMLDPDMLGVLISTVGSRVLVAFGGDDVTDPWPKIDAILDHAPCVDTVIRAGGARTGHAPRGVRFLQLEDELERYDGETVGGPREIGWNTVGGIFATGGTTGAPKLAKVTHGGQIYASWGSAISHQVPVGVVRFGGSPMFHVHGLAITQLTALALGGTAVLPTSGGWRGPGVVDEFWNLAQRFAVDSVPLLPTIANRLVQRPEAIPAHHPIERVTSGSALLSAEIANRFRQLTGLAIREGYGLTETSGAVVSSPRGMVTVTGAVGMPIPYTQARVVRTDEDGKLVACAPGESGVLHLRGPAVFAGYVDPAQDDGALLEDGWLDTGDLFSVEENGFLRITGRLKDVIIRGGHNIDPAAGEEALFAHPRVTDAAVVGMPDTDAGEVPVAYVVPARGANLGLPELAEHTRHRVRERAALPREYIVVDELPRSPIGKVAKNRLRLDATSRVFTRLLDGAALVGRYELTAEDHGAAGIVVDVRLLDYDHCSAERARAALAALTVQHRIH</sequence>
<keyword evidence="4" id="KW-1185">Reference proteome</keyword>
<feature type="domain" description="AMP-dependent synthetase/ligase" evidence="1">
    <location>
        <begin position="53"/>
        <end position="437"/>
    </location>
</feature>
<dbReference type="InterPro" id="IPR045851">
    <property type="entry name" value="AMP-bd_C_sf"/>
</dbReference>
<dbReference type="InterPro" id="IPR042099">
    <property type="entry name" value="ANL_N_sf"/>
</dbReference>
<dbReference type="eggNOG" id="COG0318">
    <property type="taxonomic scope" value="Bacteria"/>
</dbReference>
<dbReference type="InterPro" id="IPR050237">
    <property type="entry name" value="ATP-dep_AMP-bd_enzyme"/>
</dbReference>
<name>F2L6G2_PSEUX</name>
<dbReference type="Pfam" id="PF00501">
    <property type="entry name" value="AMP-binding"/>
    <property type="match status" value="1"/>
</dbReference>
<feature type="domain" description="AMP-binding enzyme C-terminal" evidence="2">
    <location>
        <begin position="490"/>
        <end position="564"/>
    </location>
</feature>
<evidence type="ECO:0000259" key="2">
    <source>
        <dbReference type="Pfam" id="PF13193"/>
    </source>
</evidence>
<dbReference type="Gene3D" id="3.30.300.30">
    <property type="match status" value="1"/>
</dbReference>
<dbReference type="EC" id="6.2.1.3" evidence="3"/>
<dbReference type="InterPro" id="IPR000873">
    <property type="entry name" value="AMP-dep_synth/lig_dom"/>
</dbReference>
<proteinExistence type="predicted"/>
<dbReference type="Proteomes" id="UP000007809">
    <property type="component" value="Plasmid pPSED01"/>
</dbReference>
<keyword evidence="3" id="KW-0614">Plasmid</keyword>
<evidence type="ECO:0000313" key="3">
    <source>
        <dbReference type="EMBL" id="AEA28856.1"/>
    </source>
</evidence>
<dbReference type="EMBL" id="CP002594">
    <property type="protein sequence ID" value="AEA28856.1"/>
    <property type="molecule type" value="Genomic_DNA"/>
</dbReference>
<gene>
    <name evidence="3" type="ordered locus">Psed_6776</name>
</gene>
<accession>F2L6G2</accession>
<protein>
    <submittedName>
        <fullName evidence="3">Long-chain-fatty-acid--CoA ligase</fullName>
        <ecNumber evidence="3">6.2.1.3</ecNumber>
    </submittedName>
</protein>
<dbReference type="GO" id="GO:0004467">
    <property type="term" value="F:long-chain fatty acid-CoA ligase activity"/>
    <property type="evidence" value="ECO:0007669"/>
    <property type="project" value="UniProtKB-EC"/>
</dbReference>
<dbReference type="OrthoDB" id="9803968at2"/>
<evidence type="ECO:0000259" key="1">
    <source>
        <dbReference type="Pfam" id="PF00501"/>
    </source>
</evidence>
<dbReference type="Pfam" id="PF13193">
    <property type="entry name" value="AMP-binding_C"/>
    <property type="match status" value="1"/>
</dbReference>
<dbReference type="PANTHER" id="PTHR43767:SF1">
    <property type="entry name" value="NONRIBOSOMAL PEPTIDE SYNTHASE PES1 (EUROFUNG)-RELATED"/>
    <property type="match status" value="1"/>
</dbReference>